<keyword evidence="5" id="KW-1185">Reference proteome</keyword>
<dbReference type="InterPro" id="IPR050090">
    <property type="entry name" value="Tyrosine_recombinase_XerCD"/>
</dbReference>
<accession>A0A7W7PHY7</accession>
<sequence>MEDDAFWAWAIIETLRHTGVRAEGLTELTHLALVSYKLADTNEVVPLLQIVPSKSNEERLLLVSPELASVLATVIKRLRDANGGKVPLISRYDSHERVTGPQLPHLFQRRPYWQPQVMSEAGIKRALDRTLEATGLRDQAGEPLRYTPHDFRRMFATEAVTGGLPVHIAARILGHKTLTTTQAYLAVFQDDLVRTYRGFLDRRRAERPQEEYREPTAAEWHDFQQHFELRKVSLGTCGRPYGTPCKHEHACIRCPVLQIDPRQRSRLVEIIQNLRERIREARANGWLGEVEGLQVSLDAATAKLNSLKRTPTDGRPELVDLGMPLFTDRGPSAPEG</sequence>
<dbReference type="AlphaFoldDB" id="A0A7W7PHY7"/>
<name>A0A7W7PHY7_STRNE</name>
<feature type="domain" description="Tyr recombinase" evidence="3">
    <location>
        <begin position="1"/>
        <end position="197"/>
    </location>
</feature>
<protein>
    <recommendedName>
        <fullName evidence="3">Tyr recombinase domain-containing protein</fullName>
    </recommendedName>
</protein>
<dbReference type="PANTHER" id="PTHR30349:SF64">
    <property type="entry name" value="PROPHAGE INTEGRASE INTD-RELATED"/>
    <property type="match status" value="1"/>
</dbReference>
<dbReference type="PANTHER" id="PTHR30349">
    <property type="entry name" value="PHAGE INTEGRASE-RELATED"/>
    <property type="match status" value="1"/>
</dbReference>
<dbReference type="InterPro" id="IPR013762">
    <property type="entry name" value="Integrase-like_cat_sf"/>
</dbReference>
<dbReference type="GO" id="GO:0015074">
    <property type="term" value="P:DNA integration"/>
    <property type="evidence" value="ECO:0007669"/>
    <property type="project" value="InterPro"/>
</dbReference>
<dbReference type="InterPro" id="IPR011010">
    <property type="entry name" value="DNA_brk_join_enz"/>
</dbReference>
<dbReference type="InterPro" id="IPR002104">
    <property type="entry name" value="Integrase_catalytic"/>
</dbReference>
<dbReference type="Proteomes" id="UP000556436">
    <property type="component" value="Unassembled WGS sequence"/>
</dbReference>
<comment type="caution">
    <text evidence="4">The sequence shown here is derived from an EMBL/GenBank/DDBJ whole genome shotgun (WGS) entry which is preliminary data.</text>
</comment>
<dbReference type="GO" id="GO:0003677">
    <property type="term" value="F:DNA binding"/>
    <property type="evidence" value="ECO:0007669"/>
    <property type="project" value="InterPro"/>
</dbReference>
<dbReference type="PROSITE" id="PS51898">
    <property type="entry name" value="TYR_RECOMBINASE"/>
    <property type="match status" value="1"/>
</dbReference>
<feature type="region of interest" description="Disordered" evidence="2">
    <location>
        <begin position="307"/>
        <end position="336"/>
    </location>
</feature>
<dbReference type="CDD" id="cd00397">
    <property type="entry name" value="DNA_BRE_C"/>
    <property type="match status" value="1"/>
</dbReference>
<dbReference type="Pfam" id="PF00589">
    <property type="entry name" value="Phage_integrase"/>
    <property type="match status" value="1"/>
</dbReference>
<evidence type="ECO:0000256" key="2">
    <source>
        <dbReference type="SAM" id="MobiDB-lite"/>
    </source>
</evidence>
<keyword evidence="1" id="KW-0233">DNA recombination</keyword>
<dbReference type="Gene3D" id="1.10.443.10">
    <property type="entry name" value="Intergrase catalytic core"/>
    <property type="match status" value="1"/>
</dbReference>
<dbReference type="GO" id="GO:0006310">
    <property type="term" value="P:DNA recombination"/>
    <property type="evidence" value="ECO:0007669"/>
    <property type="project" value="UniProtKB-KW"/>
</dbReference>
<dbReference type="EMBL" id="JACHJG010000019">
    <property type="protein sequence ID" value="MBB4890477.1"/>
    <property type="molecule type" value="Genomic_DNA"/>
</dbReference>
<organism evidence="4 5">
    <name type="scientific">Streptomyces netropsis</name>
    <name type="common">Streptoverticillium netropsis</name>
    <dbReference type="NCBI Taxonomy" id="55404"/>
    <lineage>
        <taxon>Bacteria</taxon>
        <taxon>Bacillati</taxon>
        <taxon>Actinomycetota</taxon>
        <taxon>Actinomycetes</taxon>
        <taxon>Kitasatosporales</taxon>
        <taxon>Streptomycetaceae</taxon>
        <taxon>Streptomyces</taxon>
    </lineage>
</organism>
<dbReference type="SUPFAM" id="SSF56349">
    <property type="entry name" value="DNA breaking-rejoining enzymes"/>
    <property type="match status" value="1"/>
</dbReference>
<dbReference type="RefSeq" id="WP_229822836.1">
    <property type="nucleotide sequence ID" value="NZ_BMRW01000017.1"/>
</dbReference>
<evidence type="ECO:0000259" key="3">
    <source>
        <dbReference type="PROSITE" id="PS51898"/>
    </source>
</evidence>
<gene>
    <name evidence="4" type="ORF">FHS38_006562</name>
</gene>
<evidence type="ECO:0000256" key="1">
    <source>
        <dbReference type="ARBA" id="ARBA00023172"/>
    </source>
</evidence>
<reference evidence="4 5" key="1">
    <citation type="submission" date="2020-08" db="EMBL/GenBank/DDBJ databases">
        <title>Genomic Encyclopedia of Type Strains, Phase III (KMG-III): the genomes of soil and plant-associated and newly described type strains.</title>
        <authorList>
            <person name="Whitman W."/>
        </authorList>
    </citation>
    <scope>NUCLEOTIDE SEQUENCE [LARGE SCALE GENOMIC DNA]</scope>
    <source>
        <strain evidence="4 5">CECT 3265</strain>
    </source>
</reference>
<evidence type="ECO:0000313" key="4">
    <source>
        <dbReference type="EMBL" id="MBB4890477.1"/>
    </source>
</evidence>
<proteinExistence type="predicted"/>
<evidence type="ECO:0000313" key="5">
    <source>
        <dbReference type="Proteomes" id="UP000556436"/>
    </source>
</evidence>